<dbReference type="GO" id="GO:0005737">
    <property type="term" value="C:cytoplasm"/>
    <property type="evidence" value="ECO:0007669"/>
    <property type="project" value="TreeGrafter"/>
</dbReference>
<sequence>MGVHNIKLYGFPVTATVVDDCSLADSGIIQLMNQLCELKIVGIDVKGTELSAEPQLLLIYVKDRCLIIQLGRMSSYPSQLASFLGDTNICFVGANMNRKADVLKKSWIPLVWKGSPMMHRVEVGELAARVLKNADLEKCDNLEELAKKSGFDFKEADEKKRPTPNWAAVCLSEEEVKCAMREVFISYNVASKLLSQL</sequence>
<keyword evidence="3" id="KW-1185">Reference proteome</keyword>
<dbReference type="GO" id="GO:0003676">
    <property type="term" value="F:nucleic acid binding"/>
    <property type="evidence" value="ECO:0007669"/>
    <property type="project" value="InterPro"/>
</dbReference>
<evidence type="ECO:0008006" key="5">
    <source>
        <dbReference type="Google" id="ProtNLM"/>
    </source>
</evidence>
<dbReference type="GeneID" id="113729461"/>
<name>A0A6P6W5T5_COFAR</name>
<dbReference type="SUPFAM" id="SSF53098">
    <property type="entry name" value="Ribonuclease H-like"/>
    <property type="match status" value="1"/>
</dbReference>
<dbReference type="GO" id="GO:0005634">
    <property type="term" value="C:nucleus"/>
    <property type="evidence" value="ECO:0007669"/>
    <property type="project" value="TreeGrafter"/>
</dbReference>
<evidence type="ECO:0000313" key="4">
    <source>
        <dbReference type="RefSeq" id="XP_027109557.1"/>
    </source>
</evidence>
<dbReference type="OrthoDB" id="446462at2759"/>
<dbReference type="RefSeq" id="XP_027109557.1">
    <property type="nucleotide sequence ID" value="XM_027253756.1"/>
</dbReference>
<dbReference type="PANTHER" id="PTHR13620">
    <property type="entry name" value="3-5 EXONUCLEASE"/>
    <property type="match status" value="1"/>
</dbReference>
<keyword evidence="1" id="KW-0540">Nuclease</keyword>
<reference evidence="3" key="1">
    <citation type="journal article" date="2025" name="Foods">
        <title>Unveiling the Microbial Signatures of Arabica Coffee Cherries: Insights into Ripeness Specific Diversity, Functional Traits, and Implications for Quality and Safety.</title>
        <authorList>
            <consortium name="RefSeq"/>
            <person name="Tenea G.N."/>
            <person name="Cifuentes V."/>
            <person name="Reyes P."/>
            <person name="Cevallos-Vallejos M."/>
        </authorList>
    </citation>
    <scope>NUCLEOTIDE SEQUENCE [LARGE SCALE GENOMIC DNA]</scope>
</reference>
<keyword evidence="2" id="KW-0378">Hydrolase</keyword>
<evidence type="ECO:0000256" key="1">
    <source>
        <dbReference type="ARBA" id="ARBA00022722"/>
    </source>
</evidence>
<proteinExistence type="predicted"/>
<dbReference type="InterPro" id="IPR036397">
    <property type="entry name" value="RNaseH_sf"/>
</dbReference>
<dbReference type="Proteomes" id="UP001652660">
    <property type="component" value="Chromosome 2e"/>
</dbReference>
<dbReference type="InterPro" id="IPR012337">
    <property type="entry name" value="RNaseH-like_sf"/>
</dbReference>
<dbReference type="InterPro" id="IPR051132">
    <property type="entry name" value="3-5_Exonuclease_domain"/>
</dbReference>
<dbReference type="AlphaFoldDB" id="A0A6P6W5T5"/>
<evidence type="ECO:0000313" key="3">
    <source>
        <dbReference type="Proteomes" id="UP001652660"/>
    </source>
</evidence>
<gene>
    <name evidence="4" type="primary">LOC113729461</name>
</gene>
<organism evidence="3 4">
    <name type="scientific">Coffea arabica</name>
    <name type="common">Arabian coffee</name>
    <dbReference type="NCBI Taxonomy" id="13443"/>
    <lineage>
        <taxon>Eukaryota</taxon>
        <taxon>Viridiplantae</taxon>
        <taxon>Streptophyta</taxon>
        <taxon>Embryophyta</taxon>
        <taxon>Tracheophyta</taxon>
        <taxon>Spermatophyta</taxon>
        <taxon>Magnoliopsida</taxon>
        <taxon>eudicotyledons</taxon>
        <taxon>Gunneridae</taxon>
        <taxon>Pentapetalae</taxon>
        <taxon>asterids</taxon>
        <taxon>lamiids</taxon>
        <taxon>Gentianales</taxon>
        <taxon>Rubiaceae</taxon>
        <taxon>Ixoroideae</taxon>
        <taxon>Gardenieae complex</taxon>
        <taxon>Bertiereae - Coffeeae clade</taxon>
        <taxon>Coffeeae</taxon>
        <taxon>Coffea</taxon>
    </lineage>
</organism>
<dbReference type="Gene3D" id="3.30.420.10">
    <property type="entry name" value="Ribonuclease H-like superfamily/Ribonuclease H"/>
    <property type="match status" value="1"/>
</dbReference>
<reference evidence="4" key="2">
    <citation type="submission" date="2025-08" db="UniProtKB">
        <authorList>
            <consortium name="RefSeq"/>
        </authorList>
    </citation>
    <scope>IDENTIFICATION</scope>
    <source>
        <tissue evidence="4">Leaves</tissue>
    </source>
</reference>
<protein>
    <recommendedName>
        <fullName evidence="5">3'-5' exonuclease domain-containing protein</fullName>
    </recommendedName>
</protein>
<dbReference type="PANTHER" id="PTHR13620:SF121">
    <property type="entry name" value="EMB|CAB82946.1-RELATED"/>
    <property type="match status" value="1"/>
</dbReference>
<evidence type="ECO:0000256" key="2">
    <source>
        <dbReference type="ARBA" id="ARBA00022801"/>
    </source>
</evidence>
<accession>A0A6P6W5T5</accession>
<dbReference type="GO" id="GO:0008408">
    <property type="term" value="F:3'-5' exonuclease activity"/>
    <property type="evidence" value="ECO:0007669"/>
    <property type="project" value="TreeGrafter"/>
</dbReference>